<dbReference type="EMBL" id="CAWUHB010000009">
    <property type="protein sequence ID" value="CAK7214958.1"/>
    <property type="molecule type" value="Genomic_DNA"/>
</dbReference>
<protein>
    <recommendedName>
        <fullName evidence="3">Beta-lactamase-related domain-containing protein</fullName>
    </recommendedName>
</protein>
<feature type="domain" description="Beta-lactamase-related" evidence="3">
    <location>
        <begin position="15"/>
        <end position="393"/>
    </location>
</feature>
<dbReference type="Gene3D" id="3.40.710.10">
    <property type="entry name" value="DD-peptidase/beta-lactamase superfamily"/>
    <property type="match status" value="1"/>
</dbReference>
<dbReference type="SUPFAM" id="SSF56601">
    <property type="entry name" value="beta-lactamase/transpeptidase-like"/>
    <property type="match status" value="1"/>
</dbReference>
<dbReference type="Proteomes" id="UP001642405">
    <property type="component" value="Unassembled WGS sequence"/>
</dbReference>
<reference evidence="4 5" key="1">
    <citation type="submission" date="2024-01" db="EMBL/GenBank/DDBJ databases">
        <authorList>
            <person name="Allen C."/>
            <person name="Tagirdzhanova G."/>
        </authorList>
    </citation>
    <scope>NUCLEOTIDE SEQUENCE [LARGE SCALE GENOMIC DNA]</scope>
</reference>
<evidence type="ECO:0000313" key="4">
    <source>
        <dbReference type="EMBL" id="CAK7214958.1"/>
    </source>
</evidence>
<keyword evidence="5" id="KW-1185">Reference proteome</keyword>
<dbReference type="PANTHER" id="PTHR43283:SF17">
    <property type="entry name" value="(LOVD), PUTATIVE (AFU_ORTHOLOGUE AFUA_5G00920)-RELATED"/>
    <property type="match status" value="1"/>
</dbReference>
<evidence type="ECO:0000313" key="5">
    <source>
        <dbReference type="Proteomes" id="UP001642405"/>
    </source>
</evidence>
<gene>
    <name evidence="4" type="ORF">SCUCBS95973_002313</name>
</gene>
<dbReference type="InterPro" id="IPR001466">
    <property type="entry name" value="Beta-lactam-related"/>
</dbReference>
<evidence type="ECO:0000256" key="2">
    <source>
        <dbReference type="ARBA" id="ARBA00022801"/>
    </source>
</evidence>
<comment type="caution">
    <text evidence="4">The sequence shown here is derived from an EMBL/GenBank/DDBJ whole genome shotgun (WGS) entry which is preliminary data.</text>
</comment>
<name>A0ABP0B605_9PEZI</name>
<proteinExistence type="inferred from homology"/>
<dbReference type="InterPro" id="IPR012338">
    <property type="entry name" value="Beta-lactam/transpept-like"/>
</dbReference>
<evidence type="ECO:0000259" key="3">
    <source>
        <dbReference type="Pfam" id="PF00144"/>
    </source>
</evidence>
<dbReference type="Pfam" id="PF00144">
    <property type="entry name" value="Beta-lactamase"/>
    <property type="match status" value="1"/>
</dbReference>
<accession>A0ABP0B605</accession>
<dbReference type="InterPro" id="IPR050789">
    <property type="entry name" value="Diverse_Enzym_Activities"/>
</dbReference>
<keyword evidence="2" id="KW-0378">Hydrolase</keyword>
<sequence length="421" mass="45516">MASLDEYLAKATAAGPDRTLPGCVMIAYKNGEAHYKTFGTESVDPDSPLGDKPLSIDSCMWVASCTKLMTAVAALQCVEKGLLSLDADIGEKLPEWNDERNILRGFDEATGAPLLEPTTGKITLRMLLAHSSGLSYAFMNEPLARYIKYKVAHGWQIESELLCPDLPIPLLFEPGTSWSYGVGTDWAGKMVERVTGMTLGEYMGKNIWQPLGMHGATFRILERPDIRNRMAQMSSRNADGTLSPHPEPYHPEKTNVDYGGGGSYTNPRDYFKLLVACVNNDPVLLTPASYDLLCEPSLPEPSAAVFHALRTASFDAANAAAEKRGTPMAIPGAKTMTWAPGGMLNLDDVPGGRKAGTIAWGGLPNLSWTVDRASGVAVMYASQLLPPGDIPTAWVVRQLEAEVYSGKFFEGATALETKGKH</sequence>
<dbReference type="PANTHER" id="PTHR43283">
    <property type="entry name" value="BETA-LACTAMASE-RELATED"/>
    <property type="match status" value="1"/>
</dbReference>
<organism evidence="4 5">
    <name type="scientific">Sporothrix curviconia</name>
    <dbReference type="NCBI Taxonomy" id="1260050"/>
    <lineage>
        <taxon>Eukaryota</taxon>
        <taxon>Fungi</taxon>
        <taxon>Dikarya</taxon>
        <taxon>Ascomycota</taxon>
        <taxon>Pezizomycotina</taxon>
        <taxon>Sordariomycetes</taxon>
        <taxon>Sordariomycetidae</taxon>
        <taxon>Ophiostomatales</taxon>
        <taxon>Ophiostomataceae</taxon>
        <taxon>Sporothrix</taxon>
    </lineage>
</organism>
<comment type="similarity">
    <text evidence="1">Belongs to the class-A beta-lactamase family.</text>
</comment>
<evidence type="ECO:0000256" key="1">
    <source>
        <dbReference type="ARBA" id="ARBA00009009"/>
    </source>
</evidence>